<dbReference type="Gene3D" id="1.10.10.10">
    <property type="entry name" value="Winged helix-like DNA-binding domain superfamily/Winged helix DNA-binding domain"/>
    <property type="match status" value="1"/>
</dbReference>
<feature type="domain" description="HTH crp-type" evidence="5">
    <location>
        <begin position="153"/>
        <end position="225"/>
    </location>
</feature>
<evidence type="ECO:0000256" key="1">
    <source>
        <dbReference type="ARBA" id="ARBA00023015"/>
    </source>
</evidence>
<dbReference type="RefSeq" id="WP_068834392.1">
    <property type="nucleotide sequence ID" value="NZ_JBHSMX010000020.1"/>
</dbReference>
<dbReference type="SMART" id="SM00100">
    <property type="entry name" value="cNMP"/>
    <property type="match status" value="1"/>
</dbReference>
<dbReference type="Pfam" id="PF00027">
    <property type="entry name" value="cNMP_binding"/>
    <property type="match status" value="1"/>
</dbReference>
<dbReference type="SUPFAM" id="SSF46785">
    <property type="entry name" value="Winged helix' DNA-binding domain"/>
    <property type="match status" value="1"/>
</dbReference>
<comment type="caution">
    <text evidence="6">The sequence shown here is derived from an EMBL/GenBank/DDBJ whole genome shotgun (WGS) entry which is preliminary data.</text>
</comment>
<name>A0ABW0QB68_9BURK</name>
<keyword evidence="3" id="KW-0804">Transcription</keyword>
<evidence type="ECO:0000256" key="3">
    <source>
        <dbReference type="ARBA" id="ARBA00023163"/>
    </source>
</evidence>
<dbReference type="InterPro" id="IPR036390">
    <property type="entry name" value="WH_DNA-bd_sf"/>
</dbReference>
<feature type="domain" description="Cyclic nucleotide-binding" evidence="4">
    <location>
        <begin position="20"/>
        <end position="123"/>
    </location>
</feature>
<dbReference type="PANTHER" id="PTHR24567:SF74">
    <property type="entry name" value="HTH-TYPE TRANSCRIPTIONAL REGULATOR ARCR"/>
    <property type="match status" value="1"/>
</dbReference>
<dbReference type="EMBL" id="JBHSMX010000020">
    <property type="protein sequence ID" value="MFC5521898.1"/>
    <property type="molecule type" value="Genomic_DNA"/>
</dbReference>
<dbReference type="Proteomes" id="UP001596084">
    <property type="component" value="Unassembled WGS sequence"/>
</dbReference>
<dbReference type="PROSITE" id="PS51063">
    <property type="entry name" value="HTH_CRP_2"/>
    <property type="match status" value="1"/>
</dbReference>
<evidence type="ECO:0000259" key="5">
    <source>
        <dbReference type="PROSITE" id="PS51063"/>
    </source>
</evidence>
<dbReference type="InterPro" id="IPR014710">
    <property type="entry name" value="RmlC-like_jellyroll"/>
</dbReference>
<sequence length="235" mass="25166">MPAASETPPSLLSRMSANPWFGALPLADRQALLGSAELLRLRPGEMLFRQGDAPGGFYGLLSGQLKISSLREDGREAILVVLEAGNWIGEISLIDRQPRTHDATALVAAEVLVVPQPAFAALMEGAAFAQAIAGLLAARVRSLYGMVEDAALRSTRARVVRRLLLLARGDATMALNARPVVPVSQEALAMMLGITRQTLSKELKALVALGAVVLHYRRIEIRSAARLLALSNTSR</sequence>
<evidence type="ECO:0000256" key="2">
    <source>
        <dbReference type="ARBA" id="ARBA00023125"/>
    </source>
</evidence>
<dbReference type="InterPro" id="IPR050397">
    <property type="entry name" value="Env_Response_Regulators"/>
</dbReference>
<proteinExistence type="predicted"/>
<evidence type="ECO:0000313" key="6">
    <source>
        <dbReference type="EMBL" id="MFC5521898.1"/>
    </source>
</evidence>
<reference evidence="7" key="1">
    <citation type="journal article" date="2019" name="Int. J. Syst. Evol. Microbiol.">
        <title>The Global Catalogue of Microorganisms (GCM) 10K type strain sequencing project: providing services to taxonomists for standard genome sequencing and annotation.</title>
        <authorList>
            <consortium name="The Broad Institute Genomics Platform"/>
            <consortium name="The Broad Institute Genome Sequencing Center for Infectious Disease"/>
            <person name="Wu L."/>
            <person name="Ma J."/>
        </authorList>
    </citation>
    <scope>NUCLEOTIDE SEQUENCE [LARGE SCALE GENOMIC DNA]</scope>
    <source>
        <strain evidence="7">CGMCC 4.7277</strain>
    </source>
</reference>
<dbReference type="PROSITE" id="PS50042">
    <property type="entry name" value="CNMP_BINDING_3"/>
    <property type="match status" value="1"/>
</dbReference>
<keyword evidence="2" id="KW-0238">DNA-binding</keyword>
<organism evidence="6 7">
    <name type="scientific">Polaromonas jejuensis</name>
    <dbReference type="NCBI Taxonomy" id="457502"/>
    <lineage>
        <taxon>Bacteria</taxon>
        <taxon>Pseudomonadati</taxon>
        <taxon>Pseudomonadota</taxon>
        <taxon>Betaproteobacteria</taxon>
        <taxon>Burkholderiales</taxon>
        <taxon>Comamonadaceae</taxon>
        <taxon>Polaromonas</taxon>
    </lineage>
</organism>
<accession>A0ABW0QB68</accession>
<evidence type="ECO:0000313" key="7">
    <source>
        <dbReference type="Proteomes" id="UP001596084"/>
    </source>
</evidence>
<dbReference type="InterPro" id="IPR000595">
    <property type="entry name" value="cNMP-bd_dom"/>
</dbReference>
<gene>
    <name evidence="6" type="ORF">ACFPP7_13395</name>
</gene>
<protein>
    <submittedName>
        <fullName evidence="6">Crp/Fnr family transcriptional regulator</fullName>
    </submittedName>
</protein>
<dbReference type="SMART" id="SM00419">
    <property type="entry name" value="HTH_CRP"/>
    <property type="match status" value="1"/>
</dbReference>
<dbReference type="Pfam" id="PF13545">
    <property type="entry name" value="HTH_Crp_2"/>
    <property type="match status" value="1"/>
</dbReference>
<dbReference type="SUPFAM" id="SSF51206">
    <property type="entry name" value="cAMP-binding domain-like"/>
    <property type="match status" value="1"/>
</dbReference>
<dbReference type="InterPro" id="IPR012318">
    <property type="entry name" value="HTH_CRP"/>
</dbReference>
<dbReference type="CDD" id="cd00038">
    <property type="entry name" value="CAP_ED"/>
    <property type="match status" value="1"/>
</dbReference>
<dbReference type="InterPro" id="IPR018490">
    <property type="entry name" value="cNMP-bd_dom_sf"/>
</dbReference>
<evidence type="ECO:0000259" key="4">
    <source>
        <dbReference type="PROSITE" id="PS50042"/>
    </source>
</evidence>
<dbReference type="PANTHER" id="PTHR24567">
    <property type="entry name" value="CRP FAMILY TRANSCRIPTIONAL REGULATORY PROTEIN"/>
    <property type="match status" value="1"/>
</dbReference>
<keyword evidence="1" id="KW-0805">Transcription regulation</keyword>
<dbReference type="InterPro" id="IPR036388">
    <property type="entry name" value="WH-like_DNA-bd_sf"/>
</dbReference>
<dbReference type="Gene3D" id="2.60.120.10">
    <property type="entry name" value="Jelly Rolls"/>
    <property type="match status" value="1"/>
</dbReference>
<keyword evidence="7" id="KW-1185">Reference proteome</keyword>